<evidence type="ECO:0000256" key="1">
    <source>
        <dbReference type="SAM" id="MobiDB-lite"/>
    </source>
</evidence>
<name>A0A1W2CYQ7_9BACT</name>
<organism evidence="2 3">
    <name type="scientific">Desulfocicer vacuolatum DSM 3385</name>
    <dbReference type="NCBI Taxonomy" id="1121400"/>
    <lineage>
        <taxon>Bacteria</taxon>
        <taxon>Pseudomonadati</taxon>
        <taxon>Thermodesulfobacteriota</taxon>
        <taxon>Desulfobacteria</taxon>
        <taxon>Desulfobacterales</taxon>
        <taxon>Desulfobacteraceae</taxon>
        <taxon>Desulfocicer</taxon>
    </lineage>
</organism>
<dbReference type="Proteomes" id="UP000192418">
    <property type="component" value="Unassembled WGS sequence"/>
</dbReference>
<reference evidence="2 3" key="1">
    <citation type="submission" date="2017-04" db="EMBL/GenBank/DDBJ databases">
        <authorList>
            <person name="Afonso C.L."/>
            <person name="Miller P.J."/>
            <person name="Scott M.A."/>
            <person name="Spackman E."/>
            <person name="Goraichik I."/>
            <person name="Dimitrov K.M."/>
            <person name="Suarez D.L."/>
            <person name="Swayne D.E."/>
        </authorList>
    </citation>
    <scope>NUCLEOTIDE SEQUENCE [LARGE SCALE GENOMIC DNA]</scope>
    <source>
        <strain evidence="2 3">DSM 3385</strain>
    </source>
</reference>
<accession>A0A1W2CYQ7</accession>
<evidence type="ECO:0000313" key="3">
    <source>
        <dbReference type="Proteomes" id="UP000192418"/>
    </source>
</evidence>
<proteinExistence type="predicted"/>
<gene>
    <name evidence="2" type="ORF">SAMN02746065_11440</name>
</gene>
<dbReference type="AlphaFoldDB" id="A0A1W2CYQ7"/>
<feature type="region of interest" description="Disordered" evidence="1">
    <location>
        <begin position="1"/>
        <end position="29"/>
    </location>
</feature>
<feature type="compositionally biased region" description="Polar residues" evidence="1">
    <location>
        <begin position="1"/>
        <end position="11"/>
    </location>
</feature>
<protein>
    <submittedName>
        <fullName evidence="2">Uncharacterized protein</fullName>
    </submittedName>
</protein>
<keyword evidence="3" id="KW-1185">Reference proteome</keyword>
<dbReference type="EMBL" id="FWXY01000014">
    <property type="protein sequence ID" value="SMC89838.1"/>
    <property type="molecule type" value="Genomic_DNA"/>
</dbReference>
<feature type="compositionally biased region" description="Basic and acidic residues" evidence="1">
    <location>
        <begin position="14"/>
        <end position="29"/>
    </location>
</feature>
<sequence>MSSKDNCTKSSHVIGKEDDFAQGEDKKCV</sequence>
<evidence type="ECO:0000313" key="2">
    <source>
        <dbReference type="EMBL" id="SMC89838.1"/>
    </source>
</evidence>